<dbReference type="InterPro" id="IPR050106">
    <property type="entry name" value="HistidinolP_aminotransfase"/>
</dbReference>
<dbReference type="PROSITE" id="PS00599">
    <property type="entry name" value="AA_TRANSFER_CLASS_2"/>
    <property type="match status" value="1"/>
</dbReference>
<evidence type="ECO:0000256" key="3">
    <source>
        <dbReference type="ARBA" id="ARBA00022679"/>
    </source>
</evidence>
<feature type="non-terminal residue" evidence="6">
    <location>
        <position position="1"/>
    </location>
</feature>
<dbReference type="InterPro" id="IPR015424">
    <property type="entry name" value="PyrdxlP-dep_Trfase"/>
</dbReference>
<dbReference type="GO" id="GO:0008483">
    <property type="term" value="F:transaminase activity"/>
    <property type="evidence" value="ECO:0007669"/>
    <property type="project" value="UniProtKB-KW"/>
</dbReference>
<dbReference type="Gene3D" id="3.90.1150.10">
    <property type="entry name" value="Aspartate Aminotransferase, domain 1"/>
    <property type="match status" value="1"/>
</dbReference>
<evidence type="ECO:0000259" key="5">
    <source>
        <dbReference type="Pfam" id="PF00155"/>
    </source>
</evidence>
<organism evidence="6">
    <name type="scientific">marine sediment metagenome</name>
    <dbReference type="NCBI Taxonomy" id="412755"/>
    <lineage>
        <taxon>unclassified sequences</taxon>
        <taxon>metagenomes</taxon>
        <taxon>ecological metagenomes</taxon>
    </lineage>
</organism>
<evidence type="ECO:0000256" key="4">
    <source>
        <dbReference type="ARBA" id="ARBA00022898"/>
    </source>
</evidence>
<comment type="caution">
    <text evidence="6">The sequence shown here is derived from an EMBL/GenBank/DDBJ whole genome shotgun (WGS) entry which is preliminary data.</text>
</comment>
<keyword evidence="4" id="KW-0663">Pyridoxal phosphate</keyword>
<evidence type="ECO:0000313" key="6">
    <source>
        <dbReference type="EMBL" id="GAI45774.1"/>
    </source>
</evidence>
<dbReference type="InterPro" id="IPR015421">
    <property type="entry name" value="PyrdxlP-dep_Trfase_major"/>
</dbReference>
<dbReference type="CDD" id="cd00609">
    <property type="entry name" value="AAT_like"/>
    <property type="match status" value="1"/>
</dbReference>
<gene>
    <name evidence="6" type="ORF">S06H3_45297</name>
</gene>
<protein>
    <recommendedName>
        <fullName evidence="5">Aminotransferase class I/classII large domain-containing protein</fullName>
    </recommendedName>
</protein>
<dbReference type="SUPFAM" id="SSF53383">
    <property type="entry name" value="PLP-dependent transferases"/>
    <property type="match status" value="1"/>
</dbReference>
<dbReference type="InterPro" id="IPR015422">
    <property type="entry name" value="PyrdxlP-dep_Trfase_small"/>
</dbReference>
<evidence type="ECO:0000256" key="2">
    <source>
        <dbReference type="ARBA" id="ARBA00022576"/>
    </source>
</evidence>
<dbReference type="InterPro" id="IPR004839">
    <property type="entry name" value="Aminotransferase_I/II_large"/>
</dbReference>
<dbReference type="Gene3D" id="3.40.640.10">
    <property type="entry name" value="Type I PLP-dependent aspartate aminotransferase-like (Major domain)"/>
    <property type="match status" value="1"/>
</dbReference>
<dbReference type="PANTHER" id="PTHR43643:SF3">
    <property type="entry name" value="HISTIDINOL-PHOSPHATE AMINOTRANSFERASE"/>
    <property type="match status" value="1"/>
</dbReference>
<feature type="domain" description="Aminotransferase class I/classII large" evidence="5">
    <location>
        <begin position="3"/>
        <end position="240"/>
    </location>
</feature>
<sequence length="245" mass="27037">FQAFAGAAQRVGATAVVVPSSDFRVDLDGLLGKINEHTALVYIANPGNPTGTFIENEEIEGFLRHVPKNVVVLLDEAYYEYLPEHERSRSVEWVRDYPNLLLTRTFSKAYGLAGLRVGYGIAQPSVANMLRRVRAPFSVTRMAQIAAAAALNDTEFLAKTAECNATGLTYLYESFDKLGLEYIRSHANFVLVKVGDGVQMSQRLNRRGVIVRPLKSYGLTEWIRISVGTPSENEQVIAALGKELA</sequence>
<dbReference type="AlphaFoldDB" id="X1QR75"/>
<dbReference type="GO" id="GO:0030170">
    <property type="term" value="F:pyridoxal phosphate binding"/>
    <property type="evidence" value="ECO:0007669"/>
    <property type="project" value="InterPro"/>
</dbReference>
<keyword evidence="2" id="KW-0032">Aminotransferase</keyword>
<dbReference type="Pfam" id="PF00155">
    <property type="entry name" value="Aminotran_1_2"/>
    <property type="match status" value="1"/>
</dbReference>
<keyword evidence="3" id="KW-0808">Transferase</keyword>
<dbReference type="PANTHER" id="PTHR43643">
    <property type="entry name" value="HISTIDINOL-PHOSPHATE AMINOTRANSFERASE 2"/>
    <property type="match status" value="1"/>
</dbReference>
<accession>X1QR75</accession>
<evidence type="ECO:0000256" key="1">
    <source>
        <dbReference type="ARBA" id="ARBA00001933"/>
    </source>
</evidence>
<dbReference type="EMBL" id="BARV01028264">
    <property type="protein sequence ID" value="GAI45774.1"/>
    <property type="molecule type" value="Genomic_DNA"/>
</dbReference>
<proteinExistence type="predicted"/>
<reference evidence="6" key="1">
    <citation type="journal article" date="2014" name="Front. Microbiol.">
        <title>High frequency of phylogenetically diverse reductive dehalogenase-homologous genes in deep subseafloor sedimentary metagenomes.</title>
        <authorList>
            <person name="Kawai M."/>
            <person name="Futagami T."/>
            <person name="Toyoda A."/>
            <person name="Takaki Y."/>
            <person name="Nishi S."/>
            <person name="Hori S."/>
            <person name="Arai W."/>
            <person name="Tsubouchi T."/>
            <person name="Morono Y."/>
            <person name="Uchiyama I."/>
            <person name="Ito T."/>
            <person name="Fujiyama A."/>
            <person name="Inagaki F."/>
            <person name="Takami H."/>
        </authorList>
    </citation>
    <scope>NUCLEOTIDE SEQUENCE</scope>
    <source>
        <strain evidence="6">Expedition CK06-06</strain>
    </source>
</reference>
<comment type="cofactor">
    <cofactor evidence="1">
        <name>pyridoxal 5'-phosphate</name>
        <dbReference type="ChEBI" id="CHEBI:597326"/>
    </cofactor>
</comment>
<dbReference type="InterPro" id="IPR001917">
    <property type="entry name" value="Aminotrans_II_pyridoxalP_BS"/>
</dbReference>
<name>X1QR75_9ZZZZ</name>